<dbReference type="Proteomes" id="UP000094936">
    <property type="component" value="Unassembled WGS sequence"/>
</dbReference>
<evidence type="ECO:0000256" key="1">
    <source>
        <dbReference type="SAM" id="SignalP"/>
    </source>
</evidence>
<sequence>MQTKYISLRRMNVVVLLSTLVLTACGGDAELTGDPTVPKYEDYIEQSLKADTKVNFALLGADKNVPLPNFIFLDREDFTLDIPVSATSSQGINNPIVAMNATDGWSVTSPIVIAFSNDLAQSASVSPSAYRLVETTSPLTGSPTIVKTLQPGNDYLPFTRKNSLIFQPLKPLNPSSFYMFAVSNKLTDAKGNPVGMSSAYAELKSEKQTTVSAIKDLQPAIKLTEGVVSNGAAFTAKEIIYSSWFPTASAGAVLKGAKQAALLTLDAVNNNRDPAALWKGTANPNNISSADLQTLFRIQKPDNITPFLSAPYDDPANLGEGVTVWRGKVNLPYFLETGTSDKAWQKTPWQSATPSLAKVVNAIKEGSKDRNTIISQILSKAEEKNIPLQASDLANIISDETVQKRVLTALFGEVLLKADMSRLDNERLISQYSPLPQLKEIQVVNYLLALPAESICTDNIPVTIFQHGITSKKEVVLALAKEIGTKSCMALLAIDFPLHGQRALADGTIADASNATVFMNLEYLPVGRDNIRQSVADLVSLRIAVGLIGLGNNASDPRIPEPLNKLTFTNGGVNFIGHSLGAMSGIDMVAIANDFDTDNAPEAALSKITKAQFANPGSGIPYLLLGSQSFGPTVKAQIDQGKDSNMSSFDAYSQFAFAAQTVLDTVDPINHIVYATGSLPAYMTIVKQDKVIPYKLNQQSTEIPYSPFGGAKPLTDVINENGSVFSILSATSSIETSNYVALFNKGTHGSLLADTKNANVNTEMQTQMRTFITTDDITVTETSILDTER</sequence>
<dbReference type="PROSITE" id="PS51257">
    <property type="entry name" value="PROKAR_LIPOPROTEIN"/>
    <property type="match status" value="1"/>
</dbReference>
<evidence type="ECO:0000313" key="3">
    <source>
        <dbReference type="EMBL" id="ODA33493.1"/>
    </source>
</evidence>
<feature type="domain" description="Bacterial virulence factor lipase N-terminal" evidence="2">
    <location>
        <begin position="40"/>
        <end position="278"/>
    </location>
</feature>
<dbReference type="InterPro" id="IPR029058">
    <property type="entry name" value="AB_hydrolase_fold"/>
</dbReference>
<dbReference type="AlphaFoldDB" id="A0A1C3EJU8"/>
<protein>
    <recommendedName>
        <fullName evidence="2">Bacterial virulence factor lipase N-terminal domain-containing protein</fullName>
    </recommendedName>
</protein>
<organism evidence="3 4">
    <name type="scientific">Veronia pacifica</name>
    <dbReference type="NCBI Taxonomy" id="1080227"/>
    <lineage>
        <taxon>Bacteria</taxon>
        <taxon>Pseudomonadati</taxon>
        <taxon>Pseudomonadota</taxon>
        <taxon>Gammaproteobacteria</taxon>
        <taxon>Vibrionales</taxon>
        <taxon>Vibrionaceae</taxon>
        <taxon>Veronia</taxon>
    </lineage>
</organism>
<dbReference type="RefSeq" id="WP_068901715.1">
    <property type="nucleotide sequence ID" value="NZ_JBHUIF010000009.1"/>
</dbReference>
<accession>A0A1C3EJU8</accession>
<feature type="chain" id="PRO_5008673156" description="Bacterial virulence factor lipase N-terminal domain-containing protein" evidence="1">
    <location>
        <begin position="27"/>
        <end position="789"/>
    </location>
</feature>
<dbReference type="STRING" id="1080227.A8L45_09770"/>
<evidence type="ECO:0000259" key="2">
    <source>
        <dbReference type="Pfam" id="PF12262"/>
    </source>
</evidence>
<proteinExistence type="predicted"/>
<feature type="signal peptide" evidence="1">
    <location>
        <begin position="1"/>
        <end position="26"/>
    </location>
</feature>
<dbReference type="Gene3D" id="3.40.50.1820">
    <property type="entry name" value="alpha/beta hydrolase"/>
    <property type="match status" value="1"/>
</dbReference>
<dbReference type="EMBL" id="LYBM01000015">
    <property type="protein sequence ID" value="ODA33493.1"/>
    <property type="molecule type" value="Genomic_DNA"/>
</dbReference>
<reference evidence="3 4" key="1">
    <citation type="submission" date="2016-05" db="EMBL/GenBank/DDBJ databases">
        <title>Genomic Taxonomy of the Vibrionaceae.</title>
        <authorList>
            <person name="Gomez-Gil B."/>
            <person name="Enciso-Ibarra J."/>
        </authorList>
    </citation>
    <scope>NUCLEOTIDE SEQUENCE [LARGE SCALE GENOMIC DNA]</scope>
    <source>
        <strain evidence="3 4">CAIM 1920</strain>
    </source>
</reference>
<gene>
    <name evidence="3" type="ORF">A8L45_09770</name>
</gene>
<evidence type="ECO:0000313" key="4">
    <source>
        <dbReference type="Proteomes" id="UP000094936"/>
    </source>
</evidence>
<dbReference type="InterPro" id="IPR025920">
    <property type="entry name" value="Lipase_bact_N"/>
</dbReference>
<name>A0A1C3EJU8_9GAMM</name>
<dbReference type="OrthoDB" id="5477453at2"/>
<keyword evidence="4" id="KW-1185">Reference proteome</keyword>
<comment type="caution">
    <text evidence="3">The sequence shown here is derived from an EMBL/GenBank/DDBJ whole genome shotgun (WGS) entry which is preliminary data.</text>
</comment>
<dbReference type="Pfam" id="PF12262">
    <property type="entry name" value="Lipase_bact_N"/>
    <property type="match status" value="1"/>
</dbReference>
<keyword evidence="1" id="KW-0732">Signal</keyword>